<feature type="transmembrane region" description="Helical" evidence="7">
    <location>
        <begin position="407"/>
        <end position="426"/>
    </location>
</feature>
<feature type="transmembrane region" description="Helical" evidence="7">
    <location>
        <begin position="432"/>
        <end position="456"/>
    </location>
</feature>
<feature type="region of interest" description="Disordered" evidence="6">
    <location>
        <begin position="461"/>
        <end position="481"/>
    </location>
</feature>
<dbReference type="EMBL" id="JAAMPI010000057">
    <property type="protein sequence ID" value="KAF4636614.1"/>
    <property type="molecule type" value="Genomic_DNA"/>
</dbReference>
<dbReference type="PANTHER" id="PTHR45649:SF27">
    <property type="entry name" value="CHOLINE TRANSPORTER (EUROFUNG)"/>
    <property type="match status" value="1"/>
</dbReference>
<dbReference type="OrthoDB" id="2744543at2759"/>
<dbReference type="GO" id="GO:0016020">
    <property type="term" value="C:membrane"/>
    <property type="evidence" value="ECO:0007669"/>
    <property type="project" value="UniProtKB-SubCell"/>
</dbReference>
<evidence type="ECO:0000256" key="4">
    <source>
        <dbReference type="ARBA" id="ARBA00022989"/>
    </source>
</evidence>
<name>A0A8H4WA93_9HELO</name>
<dbReference type="SUPFAM" id="SSF55729">
    <property type="entry name" value="Acyl-CoA N-acyltransferases (Nat)"/>
    <property type="match status" value="1"/>
</dbReference>
<dbReference type="Gene3D" id="1.20.1740.10">
    <property type="entry name" value="Amino acid/polyamine transporter I"/>
    <property type="match status" value="1"/>
</dbReference>
<evidence type="ECO:0000313" key="10">
    <source>
        <dbReference type="Proteomes" id="UP000566819"/>
    </source>
</evidence>
<dbReference type="AlphaFoldDB" id="A0A8H4WA93"/>
<comment type="subcellular location">
    <subcellularLocation>
        <location evidence="1">Membrane</location>
        <topology evidence="1">Multi-pass membrane protein</topology>
    </subcellularLocation>
</comment>
<keyword evidence="10" id="KW-1185">Reference proteome</keyword>
<proteinExistence type="predicted"/>
<feature type="transmembrane region" description="Helical" evidence="7">
    <location>
        <begin position="359"/>
        <end position="386"/>
    </location>
</feature>
<dbReference type="PANTHER" id="PTHR45649">
    <property type="entry name" value="AMINO-ACID PERMEASE BAT1"/>
    <property type="match status" value="1"/>
</dbReference>
<evidence type="ECO:0000256" key="7">
    <source>
        <dbReference type="SAM" id="Phobius"/>
    </source>
</evidence>
<gene>
    <name evidence="9" type="ORF">G7Y89_g1477</name>
</gene>
<reference evidence="9 10" key="1">
    <citation type="submission" date="2020-03" db="EMBL/GenBank/DDBJ databases">
        <title>Draft Genome Sequence of Cudoniella acicularis.</title>
        <authorList>
            <person name="Buettner E."/>
            <person name="Kellner H."/>
        </authorList>
    </citation>
    <scope>NUCLEOTIDE SEQUENCE [LARGE SCALE GENOMIC DNA]</scope>
    <source>
        <strain evidence="9 10">DSM 108380</strain>
    </source>
</reference>
<dbReference type="GO" id="GO:0022857">
    <property type="term" value="F:transmembrane transporter activity"/>
    <property type="evidence" value="ECO:0007669"/>
    <property type="project" value="InterPro"/>
</dbReference>
<dbReference type="InterPro" id="IPR000182">
    <property type="entry name" value="GNAT_dom"/>
</dbReference>
<dbReference type="InterPro" id="IPR016181">
    <property type="entry name" value="Acyl_CoA_acyltransferase"/>
</dbReference>
<sequence>MAAAYVQQSEMRDLKEQLPRFGIRLARPSDIPLLERVERSAAEAFRSVNLDFLVDGPTMEPAILSGMAKSNHLWIAVNDWDQPVGFLGGENLDGKFHLVEVSVAQGFQGRGIGKALIATMIEQVQREGYKAIALTTYRDVPWNGPRKGLLERLDINRDLGSSGSKKSCGKCPWQWQLVEIILERVTIGSCNAAGQAIPSGIPELRHLGGYNFLAQSKACGQIATAMYGLYHPDYIRERWYIFIAYLIITWMCCGTVLFANRALPALNSIGLIFTLPGVVITILEHQTAARTLLKGFRILDETFLAIGAQMVIGFFTAFFYMIAIFYATTNLDDVLAAPYFPLTTIYAQATSSTAGTMDLLFIIFVPILLCCIGTFITAGRCLWTLARDDAVPFSNTFRVISPRFKNPFNAAVICGIFSTVLGAIYVGSSTAFNAFVGSFVVLSTLSYLAAILPFMFTRRSSRSSLPPGPYIDSMKPGPYQL</sequence>
<comment type="caution">
    <text evidence="9">The sequence shown here is derived from an EMBL/GenBank/DDBJ whole genome shotgun (WGS) entry which is preliminary data.</text>
</comment>
<evidence type="ECO:0000313" key="9">
    <source>
        <dbReference type="EMBL" id="KAF4636614.1"/>
    </source>
</evidence>
<dbReference type="Pfam" id="PF00583">
    <property type="entry name" value="Acetyltransf_1"/>
    <property type="match status" value="1"/>
</dbReference>
<keyword evidence="4 7" id="KW-1133">Transmembrane helix</keyword>
<keyword evidence="5 7" id="KW-0472">Membrane</keyword>
<dbReference type="Gene3D" id="3.40.630.30">
    <property type="match status" value="1"/>
</dbReference>
<evidence type="ECO:0000256" key="1">
    <source>
        <dbReference type="ARBA" id="ARBA00004141"/>
    </source>
</evidence>
<dbReference type="CDD" id="cd04301">
    <property type="entry name" value="NAT_SF"/>
    <property type="match status" value="1"/>
</dbReference>
<dbReference type="Pfam" id="PF13520">
    <property type="entry name" value="AA_permease_2"/>
    <property type="match status" value="1"/>
</dbReference>
<evidence type="ECO:0000259" key="8">
    <source>
        <dbReference type="PROSITE" id="PS51186"/>
    </source>
</evidence>
<dbReference type="InterPro" id="IPR002293">
    <property type="entry name" value="AA/rel_permease1"/>
</dbReference>
<accession>A0A8H4WA93</accession>
<evidence type="ECO:0000256" key="3">
    <source>
        <dbReference type="ARBA" id="ARBA00022692"/>
    </source>
</evidence>
<keyword evidence="2" id="KW-0813">Transport</keyword>
<protein>
    <recommendedName>
        <fullName evidence="8">N-acetyltransferase domain-containing protein</fullName>
    </recommendedName>
</protein>
<feature type="domain" description="N-acetyltransferase" evidence="8">
    <location>
        <begin position="21"/>
        <end position="184"/>
    </location>
</feature>
<dbReference type="Proteomes" id="UP000566819">
    <property type="component" value="Unassembled WGS sequence"/>
</dbReference>
<evidence type="ECO:0000256" key="5">
    <source>
        <dbReference type="ARBA" id="ARBA00023136"/>
    </source>
</evidence>
<dbReference type="PROSITE" id="PS51186">
    <property type="entry name" value="GNAT"/>
    <property type="match status" value="1"/>
</dbReference>
<evidence type="ECO:0000256" key="6">
    <source>
        <dbReference type="SAM" id="MobiDB-lite"/>
    </source>
</evidence>
<evidence type="ECO:0000256" key="2">
    <source>
        <dbReference type="ARBA" id="ARBA00022448"/>
    </source>
</evidence>
<organism evidence="9 10">
    <name type="scientific">Cudoniella acicularis</name>
    <dbReference type="NCBI Taxonomy" id="354080"/>
    <lineage>
        <taxon>Eukaryota</taxon>
        <taxon>Fungi</taxon>
        <taxon>Dikarya</taxon>
        <taxon>Ascomycota</taxon>
        <taxon>Pezizomycotina</taxon>
        <taxon>Leotiomycetes</taxon>
        <taxon>Helotiales</taxon>
        <taxon>Tricladiaceae</taxon>
        <taxon>Cudoniella</taxon>
    </lineage>
</organism>
<dbReference type="GO" id="GO:0016747">
    <property type="term" value="F:acyltransferase activity, transferring groups other than amino-acyl groups"/>
    <property type="evidence" value="ECO:0007669"/>
    <property type="project" value="InterPro"/>
</dbReference>
<feature type="transmembrane region" description="Helical" evidence="7">
    <location>
        <begin position="239"/>
        <end position="259"/>
    </location>
</feature>
<keyword evidence="3 7" id="KW-0812">Transmembrane</keyword>
<feature type="transmembrane region" description="Helical" evidence="7">
    <location>
        <begin position="303"/>
        <end position="327"/>
    </location>
</feature>
<feature type="transmembrane region" description="Helical" evidence="7">
    <location>
        <begin position="265"/>
        <end position="283"/>
    </location>
</feature>